<gene>
    <name evidence="2" type="ORF">THAOC_31218</name>
</gene>
<sequence>MGERETQRNKPRGPWSDTWNLMLSDGWKWCRLDDGTAIYVNPSCANYSRDELLMYGEMTLSAVSKGVDYFDSLPELQGYARDELGHSWAECEHDEMDLPTGSMLVESKAQSAQVGRARAVQGGGEPQARSEQARALQEAAGRRRRGRGPRARRGDGEEEESRGPRTAHRAWGRRRPGREVQSDRRDRGHQAGGPAVRGQPDRGGETEAEAVRQAPEGRRRGGRAPQQLDETRPKQGPAAPGGPRRPPSGRERRSGPPGRIRGAAPPRAPGAQAPHVAQGAARERRRRD</sequence>
<dbReference type="EMBL" id="AGNL01044381">
    <property type="protein sequence ID" value="EJK49862.1"/>
    <property type="molecule type" value="Genomic_DNA"/>
</dbReference>
<dbReference type="Proteomes" id="UP000266841">
    <property type="component" value="Unassembled WGS sequence"/>
</dbReference>
<dbReference type="OMA" id="ECEHDEM"/>
<evidence type="ECO:0000313" key="2">
    <source>
        <dbReference type="EMBL" id="EJK49862.1"/>
    </source>
</evidence>
<feature type="region of interest" description="Disordered" evidence="1">
    <location>
        <begin position="107"/>
        <end position="288"/>
    </location>
</feature>
<accession>K0RT63</accession>
<protein>
    <submittedName>
        <fullName evidence="2">Uncharacterized protein</fullName>
    </submittedName>
</protein>
<comment type="caution">
    <text evidence="2">The sequence shown here is derived from an EMBL/GenBank/DDBJ whole genome shotgun (WGS) entry which is preliminary data.</text>
</comment>
<feature type="compositionally biased region" description="Basic residues" evidence="1">
    <location>
        <begin position="165"/>
        <end position="176"/>
    </location>
</feature>
<evidence type="ECO:0000256" key="1">
    <source>
        <dbReference type="SAM" id="MobiDB-lite"/>
    </source>
</evidence>
<feature type="compositionally biased region" description="Basic and acidic residues" evidence="1">
    <location>
        <begin position="177"/>
        <end position="189"/>
    </location>
</feature>
<dbReference type="AlphaFoldDB" id="K0RT63"/>
<reference evidence="2 3" key="1">
    <citation type="journal article" date="2012" name="Genome Biol.">
        <title>Genome and low-iron response of an oceanic diatom adapted to chronic iron limitation.</title>
        <authorList>
            <person name="Lommer M."/>
            <person name="Specht M."/>
            <person name="Roy A.S."/>
            <person name="Kraemer L."/>
            <person name="Andreson R."/>
            <person name="Gutowska M.A."/>
            <person name="Wolf J."/>
            <person name="Bergner S.V."/>
            <person name="Schilhabel M.B."/>
            <person name="Klostermeier U.C."/>
            <person name="Beiko R.G."/>
            <person name="Rosenstiel P."/>
            <person name="Hippler M."/>
            <person name="Laroche J."/>
        </authorList>
    </citation>
    <scope>NUCLEOTIDE SEQUENCE [LARGE SCALE GENOMIC DNA]</scope>
    <source>
        <strain evidence="2 3">CCMP1005</strain>
    </source>
</reference>
<keyword evidence="3" id="KW-1185">Reference proteome</keyword>
<organism evidence="2 3">
    <name type="scientific">Thalassiosira oceanica</name>
    <name type="common">Marine diatom</name>
    <dbReference type="NCBI Taxonomy" id="159749"/>
    <lineage>
        <taxon>Eukaryota</taxon>
        <taxon>Sar</taxon>
        <taxon>Stramenopiles</taxon>
        <taxon>Ochrophyta</taxon>
        <taxon>Bacillariophyta</taxon>
        <taxon>Coscinodiscophyceae</taxon>
        <taxon>Thalassiosirophycidae</taxon>
        <taxon>Thalassiosirales</taxon>
        <taxon>Thalassiosiraceae</taxon>
        <taxon>Thalassiosira</taxon>
    </lineage>
</organism>
<name>K0RT63_THAOC</name>
<evidence type="ECO:0000313" key="3">
    <source>
        <dbReference type="Proteomes" id="UP000266841"/>
    </source>
</evidence>
<feature type="compositionally biased region" description="Basic residues" evidence="1">
    <location>
        <begin position="142"/>
        <end position="151"/>
    </location>
</feature>
<proteinExistence type="predicted"/>
<feature type="compositionally biased region" description="Low complexity" evidence="1">
    <location>
        <begin position="255"/>
        <end position="274"/>
    </location>
</feature>